<keyword evidence="5" id="KW-0472">Membrane</keyword>
<name>A0A139A1N5_GONPJ</name>
<dbReference type="InterPro" id="IPR029058">
    <property type="entry name" value="AB_hydrolase_fold"/>
</dbReference>
<dbReference type="Gene3D" id="3.40.50.1820">
    <property type="entry name" value="alpha/beta hydrolase"/>
    <property type="match status" value="1"/>
</dbReference>
<keyword evidence="4" id="KW-1133">Transmembrane helix</keyword>
<protein>
    <submittedName>
        <fullName evidence="7">DUF726-domain-containing protein</fullName>
    </submittedName>
</protein>
<dbReference type="GO" id="GO:0016020">
    <property type="term" value="C:membrane"/>
    <property type="evidence" value="ECO:0007669"/>
    <property type="project" value="UniProtKB-SubCell"/>
</dbReference>
<dbReference type="InterPro" id="IPR007941">
    <property type="entry name" value="DUF726"/>
</dbReference>
<feature type="compositionally biased region" description="Basic and acidic residues" evidence="6">
    <location>
        <begin position="28"/>
        <end position="46"/>
    </location>
</feature>
<evidence type="ECO:0000313" key="7">
    <source>
        <dbReference type="EMBL" id="KXS10672.1"/>
    </source>
</evidence>
<dbReference type="PANTHER" id="PTHR17920:SF3">
    <property type="entry name" value="TRANSMEMBRANE AND COILED-COIL DOMAIN-CONTAINING PROTEIN 4"/>
    <property type="match status" value="1"/>
</dbReference>
<organism evidence="7 8">
    <name type="scientific">Gonapodya prolifera (strain JEL478)</name>
    <name type="common">Monoblepharis prolifera</name>
    <dbReference type="NCBI Taxonomy" id="1344416"/>
    <lineage>
        <taxon>Eukaryota</taxon>
        <taxon>Fungi</taxon>
        <taxon>Fungi incertae sedis</taxon>
        <taxon>Chytridiomycota</taxon>
        <taxon>Chytridiomycota incertae sedis</taxon>
        <taxon>Monoblepharidomycetes</taxon>
        <taxon>Monoblepharidales</taxon>
        <taxon>Gonapodyaceae</taxon>
        <taxon>Gonapodya</taxon>
    </lineage>
</organism>
<dbReference type="PANTHER" id="PTHR17920">
    <property type="entry name" value="TRANSMEMBRANE AND COILED-COIL DOMAIN-CONTAINING PROTEIN 4 TMCO4"/>
    <property type="match status" value="1"/>
</dbReference>
<dbReference type="AlphaFoldDB" id="A0A139A1N5"/>
<comment type="subcellular location">
    <subcellularLocation>
        <location evidence="1">Membrane</location>
        <topology evidence="1">Multi-pass membrane protein</topology>
    </subcellularLocation>
</comment>
<keyword evidence="8" id="KW-1185">Reference proteome</keyword>
<evidence type="ECO:0000256" key="1">
    <source>
        <dbReference type="ARBA" id="ARBA00004141"/>
    </source>
</evidence>
<evidence type="ECO:0000256" key="5">
    <source>
        <dbReference type="ARBA" id="ARBA00023136"/>
    </source>
</evidence>
<evidence type="ECO:0000256" key="3">
    <source>
        <dbReference type="ARBA" id="ARBA00022692"/>
    </source>
</evidence>
<dbReference type="SUPFAM" id="SSF53474">
    <property type="entry name" value="alpha/beta-Hydrolases"/>
    <property type="match status" value="1"/>
</dbReference>
<evidence type="ECO:0000313" key="8">
    <source>
        <dbReference type="Proteomes" id="UP000070544"/>
    </source>
</evidence>
<proteinExistence type="inferred from homology"/>
<reference evidence="7 8" key="1">
    <citation type="journal article" date="2015" name="Genome Biol. Evol.">
        <title>Phylogenomic analyses indicate that early fungi evolved digesting cell walls of algal ancestors of land plants.</title>
        <authorList>
            <person name="Chang Y."/>
            <person name="Wang S."/>
            <person name="Sekimoto S."/>
            <person name="Aerts A.L."/>
            <person name="Choi C."/>
            <person name="Clum A."/>
            <person name="LaButti K.M."/>
            <person name="Lindquist E.A."/>
            <person name="Yee Ngan C."/>
            <person name="Ohm R.A."/>
            <person name="Salamov A.A."/>
            <person name="Grigoriev I.V."/>
            <person name="Spatafora J.W."/>
            <person name="Berbee M.L."/>
        </authorList>
    </citation>
    <scope>NUCLEOTIDE SEQUENCE [LARGE SCALE GENOMIC DNA]</scope>
    <source>
        <strain evidence="7 8">JEL478</strain>
    </source>
</reference>
<dbReference type="Pfam" id="PF05277">
    <property type="entry name" value="DUF726"/>
    <property type="match status" value="1"/>
</dbReference>
<evidence type="ECO:0000256" key="6">
    <source>
        <dbReference type="SAM" id="MobiDB-lite"/>
    </source>
</evidence>
<dbReference type="OrthoDB" id="277931at2759"/>
<dbReference type="Proteomes" id="UP000070544">
    <property type="component" value="Unassembled WGS sequence"/>
</dbReference>
<comment type="similarity">
    <text evidence="2">Belongs to the TMCO4 family.</text>
</comment>
<feature type="region of interest" description="Disordered" evidence="6">
    <location>
        <begin position="28"/>
        <end position="73"/>
    </location>
</feature>
<dbReference type="EMBL" id="KQ965819">
    <property type="protein sequence ID" value="KXS10672.1"/>
    <property type="molecule type" value="Genomic_DNA"/>
</dbReference>
<evidence type="ECO:0000256" key="2">
    <source>
        <dbReference type="ARBA" id="ARBA00009824"/>
    </source>
</evidence>
<feature type="non-terminal residue" evidence="7">
    <location>
        <position position="366"/>
    </location>
</feature>
<sequence>MKRRIGAVDEFELVGVLPYQVVWLKKELEEEQERKRKEREKREKEAKKKGHSRQASAVSNHANDEDPNGDIDLASLVKKPKGKLTDDEVTARRPVLHSRTGSEISVAHTINSDRSNSITPTPYIPTWRQQRHPSVTICVSGWLVEGEADFTKPWSLVQPGSLGEMYALQWDPTTLMNLGNAFTMLASEVLSFGVSQLLNVTVLSILMNGLTLPQTVLKLGYLVDNPWAVALEKGKKAGLLLADALIARTQGGRPVTLIGSSIGGRVVFYCLLELAERGHFDLVEDVFIFGAPVMATRHEWEKCRLAVSGRFVNGFYEDDWILGLVYRSASLIRLRNIAGLAPVLDVPLIENMDVSDIVSGHLEYRA</sequence>
<keyword evidence="3" id="KW-0812">Transmembrane</keyword>
<gene>
    <name evidence="7" type="ORF">M427DRAFT_103442</name>
</gene>
<accession>A0A139A1N5</accession>
<evidence type="ECO:0000256" key="4">
    <source>
        <dbReference type="ARBA" id="ARBA00022989"/>
    </source>
</evidence>